<proteinExistence type="predicted"/>
<feature type="compositionally biased region" description="Polar residues" evidence="2">
    <location>
        <begin position="1163"/>
        <end position="1175"/>
    </location>
</feature>
<feature type="compositionally biased region" description="Low complexity" evidence="2">
    <location>
        <begin position="1251"/>
        <end position="1262"/>
    </location>
</feature>
<feature type="compositionally biased region" description="Polar residues" evidence="2">
    <location>
        <begin position="1334"/>
        <end position="1358"/>
    </location>
</feature>
<dbReference type="InterPro" id="IPR052993">
    <property type="entry name" value="CFA-57"/>
</dbReference>
<evidence type="ECO:0000313" key="3">
    <source>
        <dbReference type="EMBL" id="GIL53036.1"/>
    </source>
</evidence>
<feature type="coiled-coil region" evidence="1">
    <location>
        <begin position="595"/>
        <end position="651"/>
    </location>
</feature>
<feature type="region of interest" description="Disordered" evidence="2">
    <location>
        <begin position="404"/>
        <end position="426"/>
    </location>
</feature>
<evidence type="ECO:0000256" key="1">
    <source>
        <dbReference type="SAM" id="Coils"/>
    </source>
</evidence>
<feature type="compositionally biased region" description="Low complexity" evidence="2">
    <location>
        <begin position="1188"/>
        <end position="1197"/>
    </location>
</feature>
<feature type="coiled-coil region" evidence="1">
    <location>
        <begin position="501"/>
        <end position="554"/>
    </location>
</feature>
<name>A0A8J4EZA3_9CHLO</name>
<dbReference type="PANTHER" id="PTHR32215:SF0">
    <property type="entry name" value="CILIA- AND FLAGELLA-ASSOCIATED PROTEIN 57"/>
    <property type="match status" value="1"/>
</dbReference>
<dbReference type="Pfam" id="PF00400">
    <property type="entry name" value="WD40"/>
    <property type="match status" value="1"/>
</dbReference>
<dbReference type="Gene3D" id="2.130.10.10">
    <property type="entry name" value="YVTN repeat-like/Quinoprotein amine dehydrogenase"/>
    <property type="match status" value="1"/>
</dbReference>
<dbReference type="SUPFAM" id="SSF82171">
    <property type="entry name" value="DPP6 N-terminal domain-like"/>
    <property type="match status" value="1"/>
</dbReference>
<feature type="compositionally biased region" description="Low complexity" evidence="2">
    <location>
        <begin position="1023"/>
        <end position="1032"/>
    </location>
</feature>
<feature type="region of interest" description="Disordered" evidence="2">
    <location>
        <begin position="1023"/>
        <end position="1099"/>
    </location>
</feature>
<feature type="non-terminal residue" evidence="3">
    <location>
        <position position="1"/>
    </location>
</feature>
<organism evidence="3 4">
    <name type="scientific">Volvox africanus</name>
    <dbReference type="NCBI Taxonomy" id="51714"/>
    <lineage>
        <taxon>Eukaryota</taxon>
        <taxon>Viridiplantae</taxon>
        <taxon>Chlorophyta</taxon>
        <taxon>core chlorophytes</taxon>
        <taxon>Chlorophyceae</taxon>
        <taxon>CS clade</taxon>
        <taxon>Chlamydomonadales</taxon>
        <taxon>Volvocaceae</taxon>
        <taxon>Volvox</taxon>
    </lineage>
</organism>
<feature type="compositionally biased region" description="Low complexity" evidence="2">
    <location>
        <begin position="171"/>
        <end position="184"/>
    </location>
</feature>
<dbReference type="InterPro" id="IPR001680">
    <property type="entry name" value="WD40_rpt"/>
</dbReference>
<feature type="compositionally biased region" description="Polar residues" evidence="2">
    <location>
        <begin position="404"/>
        <end position="416"/>
    </location>
</feature>
<sequence>GGGFAAASGAAGRRRGGPGGDGKSSLDHCSLVRYSPTGALIAAAGGPGGRHVYIFSTLTKRQLAVLAGHYEAVLDVAWSDDGAYLATAGEGAVFTWAMDGFCKVQENTSKLYLNDAIACTPEFHTLVVGDTTQGLRIMDTSRTTGQSGPAVAPEPDAAPDAPGGESGASTGGAAAAATTPSTPGKHNPSSGVSGGGAGANAFPSGGGGDAFRVPGRASLVPIGTEPAGAATHRGGKVMRLQSSRGDPLSGGGAGGGGSSSLAVSELKLRNSYSSIIQPFRGGLTIARCSAAPGIGPGYAMILGTGVLGRVRMCPLRPRNNEDVYEYYLHAADVTQVVAHRDGRLVFTTDSSGCWMMHVLMPPGTPASWGSAATAPVAAAATAATPAVSSAAAVSPMPGVVASTGPLSPTRATSPARQSVPGGFGSGATNRSASGLGLASQLGTHIEMTAAAHRLMQLIVSLGGLAGGRQATAAASASTDVSVSGGTPVAAQLIVSVRAVDLQNLKESQRELKDRLAKAATEAEYKMYEREQGVRREFEGEVSRLRHEVEVLRADLEYTRTTASDESNAAARLKAAMTRDFERALREQQDMFERKLAAEISRTDAAEREMHRLRAKFGRKLWQLDEQQGSIVRDAAEKQSELEEVIESTKMEAQKAIAAAHIQTEQELRIDGELNEEELQRAADAAQKQLEERDESYMKLLAKHTLQSGLNAKTTQENERLRAEAEALRKENTRLAEQVMALSEELEAMQNAWADRDARQRHQDAEMKDLAFQWQQSQLFSTLATSRIKELNNELEPIKAGRTEALAHVAQMESVAQRQLERQAKVVSENASLQSRLDAAYEELKNVKGEMLEREAYFKNFTTQLFRTIQDVPHMHWPKLFGRLIDDYHKGRDKASWTRYLTADHGSNAHPPIDENSRAGSAASDAPSTSAEYNEKIAELHSQLMHTERMLSLLTETKDKADKARRAVVSKLMADNLMAVQELNDVKRDLKAARELAEKRAIELADLRMSLAVAGAVPSQVSSHSSSAQLQLPGNPGGGGAAAGGSAATTASSAGGDNLPQGPAGRAMARLPSRFSDPTRNIAAASAGGGGGGGGGAAGAATRADGTVNVGAFSSIPEHSIAPPQPAMVVTGDMPQGGWWLGDNSPFELPSSLDHLASSTLRQRSVNSSYDGSSTAGAAERPGTGGLLGRRPATSASTGAGGGRMFGPARNALTPPTPHALLPGRSRPDTSSSGSLVAAAVSGAALQAFKIQQQQATQQQQHQESMRPISPADGSGGGAAAATASAGPVLQRAASPPQAPPPRPEGQPRATSAGPTSSSAVAAAAATVGGGLFQNHPNSRTRVRSTSAVPTLSLGSSPYGSGANLLPPGVTMPFLQGQVRPNTTSKVTTMGAGFRSFVPTQGSNGAGSRNGTGGR</sequence>
<keyword evidence="4" id="KW-1185">Reference proteome</keyword>
<dbReference type="InterPro" id="IPR015943">
    <property type="entry name" value="WD40/YVTN_repeat-like_dom_sf"/>
</dbReference>
<feature type="region of interest" description="Disordered" evidence="2">
    <location>
        <begin position="1251"/>
        <end position="1359"/>
    </location>
</feature>
<dbReference type="EMBL" id="BNCO01000014">
    <property type="protein sequence ID" value="GIL53036.1"/>
    <property type="molecule type" value="Genomic_DNA"/>
</dbReference>
<feature type="compositionally biased region" description="Low complexity" evidence="2">
    <location>
        <begin position="1"/>
        <end position="11"/>
    </location>
</feature>
<keyword evidence="1" id="KW-0175">Coiled coil</keyword>
<accession>A0A8J4EZA3</accession>
<feature type="compositionally biased region" description="Low complexity" evidence="2">
    <location>
        <begin position="1043"/>
        <end position="1055"/>
    </location>
</feature>
<feature type="region of interest" description="Disordered" evidence="2">
    <location>
        <begin position="904"/>
        <end position="929"/>
    </location>
</feature>
<feature type="compositionally biased region" description="Gly residues" evidence="2">
    <location>
        <begin position="1403"/>
        <end position="1414"/>
    </location>
</feature>
<evidence type="ECO:0000313" key="4">
    <source>
        <dbReference type="Proteomes" id="UP000747399"/>
    </source>
</evidence>
<feature type="compositionally biased region" description="Gly residues" evidence="2">
    <location>
        <begin position="192"/>
        <end position="209"/>
    </location>
</feature>
<feature type="compositionally biased region" description="Low complexity" evidence="2">
    <location>
        <begin position="1279"/>
        <end position="1295"/>
    </location>
</feature>
<feature type="region of interest" description="Disordered" evidence="2">
    <location>
        <begin position="140"/>
        <end position="260"/>
    </location>
</feature>
<reference evidence="3" key="1">
    <citation type="journal article" date="2021" name="Proc. Natl. Acad. Sci. U.S.A.">
        <title>Three genomes in the algal genus Volvox reveal the fate of a haploid sex-determining region after a transition to homothallism.</title>
        <authorList>
            <person name="Yamamoto K."/>
            <person name="Hamaji T."/>
            <person name="Kawai-Toyooka H."/>
            <person name="Matsuzaki R."/>
            <person name="Takahashi F."/>
            <person name="Nishimura Y."/>
            <person name="Kawachi M."/>
            <person name="Noguchi H."/>
            <person name="Minakuchi Y."/>
            <person name="Umen J.G."/>
            <person name="Toyoda A."/>
            <person name="Nozaki H."/>
        </authorList>
    </citation>
    <scope>NUCLEOTIDE SEQUENCE</scope>
    <source>
        <strain evidence="3">NIES-3780</strain>
    </source>
</reference>
<dbReference type="Proteomes" id="UP000747399">
    <property type="component" value="Unassembled WGS sequence"/>
</dbReference>
<feature type="compositionally biased region" description="Low complexity" evidence="2">
    <location>
        <begin position="148"/>
        <end position="163"/>
    </location>
</feature>
<feature type="compositionally biased region" description="Low complexity" evidence="2">
    <location>
        <begin position="1306"/>
        <end position="1326"/>
    </location>
</feature>
<feature type="region of interest" description="Disordered" evidence="2">
    <location>
        <begin position="1"/>
        <end position="24"/>
    </location>
</feature>
<feature type="region of interest" description="Disordered" evidence="2">
    <location>
        <begin position="1387"/>
        <end position="1414"/>
    </location>
</feature>
<feature type="compositionally biased region" description="Gly residues" evidence="2">
    <location>
        <begin position="1086"/>
        <end position="1097"/>
    </location>
</feature>
<dbReference type="PANTHER" id="PTHR32215">
    <property type="entry name" value="CILIA- AND FLAGELLA-ASSOCIATED PROTEIN 57"/>
    <property type="match status" value="1"/>
</dbReference>
<dbReference type="SMART" id="SM00320">
    <property type="entry name" value="WD40"/>
    <property type="match status" value="2"/>
</dbReference>
<comment type="caution">
    <text evidence="3">The sequence shown here is derived from an EMBL/GenBank/DDBJ whole genome shotgun (WGS) entry which is preliminary data.</text>
</comment>
<evidence type="ECO:0000256" key="2">
    <source>
        <dbReference type="SAM" id="MobiDB-lite"/>
    </source>
</evidence>
<protein>
    <submittedName>
        <fullName evidence="3">Uncharacterized protein</fullName>
    </submittedName>
</protein>
<feature type="compositionally biased region" description="Gly residues" evidence="2">
    <location>
        <begin position="248"/>
        <end position="258"/>
    </location>
</feature>
<gene>
    <name evidence="3" type="ORF">Vafri_8732</name>
</gene>
<feature type="coiled-coil region" evidence="1">
    <location>
        <begin position="675"/>
        <end position="751"/>
    </location>
</feature>
<feature type="region of interest" description="Disordered" evidence="2">
    <location>
        <begin position="1163"/>
        <end position="1235"/>
    </location>
</feature>